<evidence type="ECO:0000256" key="1">
    <source>
        <dbReference type="SAM" id="MobiDB-lite"/>
    </source>
</evidence>
<proteinExistence type="predicted"/>
<feature type="region of interest" description="Disordered" evidence="1">
    <location>
        <begin position="181"/>
        <end position="203"/>
    </location>
</feature>
<dbReference type="Proteomes" id="UP000235145">
    <property type="component" value="Unassembled WGS sequence"/>
</dbReference>
<evidence type="ECO:0000313" key="3">
    <source>
        <dbReference type="Proteomes" id="UP000235145"/>
    </source>
</evidence>
<gene>
    <name evidence="2" type="ORF">LSAT_V11C700360080</name>
</gene>
<dbReference type="PANTHER" id="PTHR45023:SF14">
    <property type="entry name" value="GLUTATHIONE TRANSFERASE"/>
    <property type="match status" value="1"/>
</dbReference>
<name>A0A9R1UZ18_LACSA</name>
<keyword evidence="3" id="KW-1185">Reference proteome</keyword>
<sequence>MVRPNTTQERVPLTKEEEEKLVEAWISASQDPIEGDSQTSGCFWEKVCVMFYKLTGSESRNSDQISSKWRDIRLNGANNFDIFKATLDQFEKITPTRKAFPYLKSWLKLKDAPKWKEQTEGSSQSSDWRTHFDINDDPLNIEDEQPLCRPCYRSTWKENSSLCACSINEGGDVELGITKNDRNTIGDSNKNRYENLENESRGP</sequence>
<reference evidence="2 3" key="1">
    <citation type="journal article" date="2017" name="Nat. Commun.">
        <title>Genome assembly with in vitro proximity ligation data and whole-genome triplication in lettuce.</title>
        <authorList>
            <person name="Reyes-Chin-Wo S."/>
            <person name="Wang Z."/>
            <person name="Yang X."/>
            <person name="Kozik A."/>
            <person name="Arikit S."/>
            <person name="Song C."/>
            <person name="Xia L."/>
            <person name="Froenicke L."/>
            <person name="Lavelle D.O."/>
            <person name="Truco M.J."/>
            <person name="Xia R."/>
            <person name="Zhu S."/>
            <person name="Xu C."/>
            <person name="Xu H."/>
            <person name="Xu X."/>
            <person name="Cox K."/>
            <person name="Korf I."/>
            <person name="Meyers B.C."/>
            <person name="Michelmore R.W."/>
        </authorList>
    </citation>
    <scope>NUCLEOTIDE SEQUENCE [LARGE SCALE GENOMIC DNA]</scope>
    <source>
        <strain evidence="3">cv. Salinas</strain>
        <tissue evidence="2">Seedlings</tissue>
    </source>
</reference>
<comment type="caution">
    <text evidence="2">The sequence shown here is derived from an EMBL/GenBank/DDBJ whole genome shotgun (WGS) entry which is preliminary data.</text>
</comment>
<dbReference type="PANTHER" id="PTHR45023">
    <property type="match status" value="1"/>
</dbReference>
<dbReference type="EMBL" id="NBSK02000007">
    <property type="protein sequence ID" value="KAJ0195393.1"/>
    <property type="molecule type" value="Genomic_DNA"/>
</dbReference>
<organism evidence="2 3">
    <name type="scientific">Lactuca sativa</name>
    <name type="common">Garden lettuce</name>
    <dbReference type="NCBI Taxonomy" id="4236"/>
    <lineage>
        <taxon>Eukaryota</taxon>
        <taxon>Viridiplantae</taxon>
        <taxon>Streptophyta</taxon>
        <taxon>Embryophyta</taxon>
        <taxon>Tracheophyta</taxon>
        <taxon>Spermatophyta</taxon>
        <taxon>Magnoliopsida</taxon>
        <taxon>eudicotyledons</taxon>
        <taxon>Gunneridae</taxon>
        <taxon>Pentapetalae</taxon>
        <taxon>asterids</taxon>
        <taxon>campanulids</taxon>
        <taxon>Asterales</taxon>
        <taxon>Asteraceae</taxon>
        <taxon>Cichorioideae</taxon>
        <taxon>Cichorieae</taxon>
        <taxon>Lactucinae</taxon>
        <taxon>Lactuca</taxon>
    </lineage>
</organism>
<dbReference type="AlphaFoldDB" id="A0A9R1UZ18"/>
<evidence type="ECO:0000313" key="2">
    <source>
        <dbReference type="EMBL" id="KAJ0195393.1"/>
    </source>
</evidence>
<evidence type="ECO:0008006" key="4">
    <source>
        <dbReference type="Google" id="ProtNLM"/>
    </source>
</evidence>
<accession>A0A9R1UZ18</accession>
<protein>
    <recommendedName>
        <fullName evidence="4">No apical meristem-associated C-terminal domain-containing protein</fullName>
    </recommendedName>
</protein>